<evidence type="ECO:0000256" key="3">
    <source>
        <dbReference type="ARBA" id="ARBA00022801"/>
    </source>
</evidence>
<name>A0A8S1Y651_PAROT</name>
<keyword evidence="4" id="KW-0460">Magnesium</keyword>
<dbReference type="GO" id="GO:0016791">
    <property type="term" value="F:phosphatase activity"/>
    <property type="evidence" value="ECO:0007669"/>
    <property type="project" value="InterPro"/>
</dbReference>
<dbReference type="NCBIfam" id="TIGR01489">
    <property type="entry name" value="DKMTPPase-SF"/>
    <property type="match status" value="1"/>
</dbReference>
<evidence type="ECO:0000256" key="1">
    <source>
        <dbReference type="ARBA" id="ARBA00001946"/>
    </source>
</evidence>
<dbReference type="OMA" id="FHSHECQ"/>
<dbReference type="PANTHER" id="PTHR20889:SF12">
    <property type="entry name" value="LP01149P"/>
    <property type="match status" value="1"/>
</dbReference>
<keyword evidence="2" id="KW-0479">Metal-binding</keyword>
<evidence type="ECO:0000313" key="5">
    <source>
        <dbReference type="EMBL" id="CAD8208547.1"/>
    </source>
</evidence>
<evidence type="ECO:0000313" key="6">
    <source>
        <dbReference type="Proteomes" id="UP000683925"/>
    </source>
</evidence>
<protein>
    <submittedName>
        <fullName evidence="5">Uncharacterized protein</fullName>
    </submittedName>
</protein>
<dbReference type="NCBIfam" id="TIGR01488">
    <property type="entry name" value="HAD-SF-IB"/>
    <property type="match status" value="1"/>
</dbReference>
<comment type="cofactor">
    <cofactor evidence="1">
        <name>Mg(2+)</name>
        <dbReference type="ChEBI" id="CHEBI:18420"/>
    </cofactor>
</comment>
<keyword evidence="3" id="KW-0378">Hydrolase</keyword>
<dbReference type="GO" id="GO:0046872">
    <property type="term" value="F:metal ion binding"/>
    <property type="evidence" value="ECO:0007669"/>
    <property type="project" value="UniProtKB-KW"/>
</dbReference>
<proteinExistence type="predicted"/>
<keyword evidence="6" id="KW-1185">Reference proteome</keyword>
<dbReference type="EMBL" id="CAJJDP010000145">
    <property type="protein sequence ID" value="CAD8208547.1"/>
    <property type="molecule type" value="Genomic_DNA"/>
</dbReference>
<reference evidence="5" key="1">
    <citation type="submission" date="2021-01" db="EMBL/GenBank/DDBJ databases">
        <authorList>
            <consortium name="Genoscope - CEA"/>
            <person name="William W."/>
        </authorList>
    </citation>
    <scope>NUCLEOTIDE SEQUENCE</scope>
</reference>
<dbReference type="InterPro" id="IPR016965">
    <property type="entry name" value="Pase_PHOSPHO-typ"/>
</dbReference>
<dbReference type="Proteomes" id="UP000683925">
    <property type="component" value="Unassembled WGS sequence"/>
</dbReference>
<dbReference type="Pfam" id="PF06888">
    <property type="entry name" value="Put_Phosphatase"/>
    <property type="match status" value="1"/>
</dbReference>
<accession>A0A8S1Y651</accession>
<dbReference type="PANTHER" id="PTHR20889">
    <property type="entry name" value="PHOSPHATASE, ORPHAN 1, 2"/>
    <property type="match status" value="1"/>
</dbReference>
<dbReference type="OrthoDB" id="10267182at2759"/>
<evidence type="ECO:0000256" key="2">
    <source>
        <dbReference type="ARBA" id="ARBA00022723"/>
    </source>
</evidence>
<dbReference type="PIRSF" id="PIRSF031051">
    <property type="entry name" value="PyrdxlP_Pase_PHOSPHO2"/>
    <property type="match status" value="1"/>
</dbReference>
<dbReference type="InterPro" id="IPR006384">
    <property type="entry name" value="HAD_hydro_PyrdxlP_Pase-like"/>
</dbReference>
<dbReference type="AlphaFoldDB" id="A0A8S1Y651"/>
<organism evidence="5 6">
    <name type="scientific">Paramecium octaurelia</name>
    <dbReference type="NCBI Taxonomy" id="43137"/>
    <lineage>
        <taxon>Eukaryota</taxon>
        <taxon>Sar</taxon>
        <taxon>Alveolata</taxon>
        <taxon>Ciliophora</taxon>
        <taxon>Intramacronucleata</taxon>
        <taxon>Oligohymenophorea</taxon>
        <taxon>Peniculida</taxon>
        <taxon>Parameciidae</taxon>
        <taxon>Paramecium</taxon>
    </lineage>
</organism>
<comment type="caution">
    <text evidence="5">The sequence shown here is derived from an EMBL/GenBank/DDBJ whole genome shotgun (WGS) entry which is preliminary data.</text>
</comment>
<evidence type="ECO:0000256" key="4">
    <source>
        <dbReference type="ARBA" id="ARBA00022842"/>
    </source>
</evidence>
<sequence length="242" mass="28904">MLKKRFLFIFDFDNTIVDDNTDTYIWKLLPDGHKSLPPQFEKEKHWNKVMRKVLQFYYHNDISVQQIKTCLQEMELTQGFRELMNFIRQPSIIINIRKNKDQIECIIASDSNTFFIDSILEKQDLKDVFDKIYTNPVQIIDDMEISIFPYHKNECESTCPRNMCKRTIILDNFQLNNYEKVCYFGDGKNDYCPGTLLRKEDIIFVRKGYGLEKLIKQNDLECEKVYFESGIDCINRLQNLQL</sequence>
<gene>
    <name evidence="5" type="ORF">POCTA_138.1.T1440118</name>
</gene>